<dbReference type="EMBL" id="WNTK01001618">
    <property type="protein sequence ID" value="KAG9467096.1"/>
    <property type="molecule type" value="Genomic_DNA"/>
</dbReference>
<evidence type="ECO:0000256" key="16">
    <source>
        <dbReference type="RuleBase" id="RU003762"/>
    </source>
</evidence>
<gene>
    <name evidence="18" type="ORF">GDO78_015626</name>
</gene>
<keyword evidence="10 16" id="KW-0401">Integrin</keyword>
<dbReference type="InterPro" id="IPR036465">
    <property type="entry name" value="vWFA_dom_sf"/>
</dbReference>
<evidence type="ECO:0000313" key="18">
    <source>
        <dbReference type="EMBL" id="KAG9467096.1"/>
    </source>
</evidence>
<dbReference type="PROSITE" id="PS00242">
    <property type="entry name" value="INTEGRIN_ALPHA"/>
    <property type="match status" value="1"/>
</dbReference>
<dbReference type="InterPro" id="IPR028994">
    <property type="entry name" value="Integrin_alpha_N"/>
</dbReference>
<evidence type="ECO:0000256" key="10">
    <source>
        <dbReference type="ARBA" id="ARBA00023037"/>
    </source>
</evidence>
<evidence type="ECO:0000256" key="8">
    <source>
        <dbReference type="ARBA" id="ARBA00022889"/>
    </source>
</evidence>
<dbReference type="Gene3D" id="2.60.40.1510">
    <property type="entry name" value="ntegrin, alpha v. Chain A, domain 3"/>
    <property type="match status" value="1"/>
</dbReference>
<dbReference type="InterPro" id="IPR013517">
    <property type="entry name" value="FG-GAP"/>
</dbReference>
<dbReference type="PRINTS" id="PR01185">
    <property type="entry name" value="INTEGRINA"/>
</dbReference>
<dbReference type="GO" id="GO:0007229">
    <property type="term" value="P:integrin-mediated signaling pathway"/>
    <property type="evidence" value="ECO:0007669"/>
    <property type="project" value="UniProtKB-KW"/>
</dbReference>
<feature type="repeat" description="FG-GAP" evidence="15">
    <location>
        <begin position="346"/>
        <end position="406"/>
    </location>
</feature>
<keyword evidence="12" id="KW-1015">Disulfide bond</keyword>
<proteinExistence type="inferred from homology"/>
<dbReference type="SUPFAM" id="SSF53300">
    <property type="entry name" value="vWA-like"/>
    <property type="match status" value="1"/>
</dbReference>
<dbReference type="InterPro" id="IPR048633">
    <property type="entry name" value="ITGAX-like_Ig_3"/>
</dbReference>
<evidence type="ECO:0000259" key="17">
    <source>
        <dbReference type="PROSITE" id="PS50234"/>
    </source>
</evidence>
<evidence type="ECO:0000256" key="4">
    <source>
        <dbReference type="ARBA" id="ARBA00022723"/>
    </source>
</evidence>
<evidence type="ECO:0000256" key="15">
    <source>
        <dbReference type="PROSITE-ProRule" id="PRU00803"/>
    </source>
</evidence>
<dbReference type="SMART" id="SM00327">
    <property type="entry name" value="VWA"/>
    <property type="match status" value="1"/>
</dbReference>
<dbReference type="Gene3D" id="1.20.5.930">
    <property type="entry name" value="Bicelle-embedded integrin alpha(iib) transmembrane segment"/>
    <property type="match status" value="1"/>
</dbReference>
<evidence type="ECO:0000256" key="5">
    <source>
        <dbReference type="ARBA" id="ARBA00022729"/>
    </source>
</evidence>
<evidence type="ECO:0000256" key="7">
    <source>
        <dbReference type="ARBA" id="ARBA00022837"/>
    </source>
</evidence>
<organism evidence="18 19">
    <name type="scientific">Eleutherodactylus coqui</name>
    <name type="common">Puerto Rican coqui</name>
    <dbReference type="NCBI Taxonomy" id="57060"/>
    <lineage>
        <taxon>Eukaryota</taxon>
        <taxon>Metazoa</taxon>
        <taxon>Chordata</taxon>
        <taxon>Craniata</taxon>
        <taxon>Vertebrata</taxon>
        <taxon>Euteleostomi</taxon>
        <taxon>Amphibia</taxon>
        <taxon>Batrachia</taxon>
        <taxon>Anura</taxon>
        <taxon>Neobatrachia</taxon>
        <taxon>Hyloidea</taxon>
        <taxon>Eleutherodactylidae</taxon>
        <taxon>Eleutherodactylinae</taxon>
        <taxon>Eleutherodactylus</taxon>
        <taxon>Eleutherodactylus</taxon>
    </lineage>
</organism>
<name>A0A8J6EDG7_ELECQ</name>
<evidence type="ECO:0000256" key="2">
    <source>
        <dbReference type="ARBA" id="ARBA00008054"/>
    </source>
</evidence>
<comment type="subcellular location">
    <subcellularLocation>
        <location evidence="1 16">Membrane</location>
        <topology evidence="1 16">Single-pass type I membrane protein</topology>
    </subcellularLocation>
</comment>
<keyword evidence="9 16" id="KW-1133">Transmembrane helix</keyword>
<dbReference type="GO" id="GO:0033627">
    <property type="term" value="P:cell adhesion mediated by integrin"/>
    <property type="evidence" value="ECO:0007669"/>
    <property type="project" value="TreeGrafter"/>
</dbReference>
<accession>A0A8J6EDG7</accession>
<dbReference type="SUPFAM" id="SSF69179">
    <property type="entry name" value="Integrin domains"/>
    <property type="match status" value="2"/>
</dbReference>
<keyword evidence="6" id="KW-0677">Repeat</keyword>
<dbReference type="GO" id="GO:0007160">
    <property type="term" value="P:cell-matrix adhesion"/>
    <property type="evidence" value="ECO:0007669"/>
    <property type="project" value="TreeGrafter"/>
</dbReference>
<evidence type="ECO:0000256" key="9">
    <source>
        <dbReference type="ARBA" id="ARBA00022989"/>
    </source>
</evidence>
<reference evidence="18" key="1">
    <citation type="thesis" date="2020" institute="ProQuest LLC" country="789 East Eisenhower Parkway, Ann Arbor, MI, USA">
        <title>Comparative Genomics and Chromosome Evolution.</title>
        <authorList>
            <person name="Mudd A.B."/>
        </authorList>
    </citation>
    <scope>NUCLEOTIDE SEQUENCE</scope>
    <source>
        <strain evidence="18">HN-11 Male</strain>
        <tissue evidence="18">Kidney and liver</tissue>
    </source>
</reference>
<comment type="similarity">
    <text evidence="2 16">Belongs to the integrin alpha chain family.</text>
</comment>
<dbReference type="AlphaFoldDB" id="A0A8J6EDG7"/>
<protein>
    <recommendedName>
        <fullName evidence="17">VWFA domain-containing protein</fullName>
    </recommendedName>
</protein>
<evidence type="ECO:0000313" key="19">
    <source>
        <dbReference type="Proteomes" id="UP000770717"/>
    </source>
</evidence>
<keyword evidence="5" id="KW-0732">Signal</keyword>
<dbReference type="InterPro" id="IPR002035">
    <property type="entry name" value="VWF_A"/>
</dbReference>
<dbReference type="Pfam" id="PF00092">
    <property type="entry name" value="VWA"/>
    <property type="match status" value="1"/>
</dbReference>
<dbReference type="OrthoDB" id="5317514at2759"/>
<dbReference type="GO" id="GO:0008305">
    <property type="term" value="C:integrin complex"/>
    <property type="evidence" value="ECO:0007669"/>
    <property type="project" value="InterPro"/>
</dbReference>
<keyword evidence="13 16" id="KW-0675">Receptor</keyword>
<dbReference type="PRINTS" id="PR00453">
    <property type="entry name" value="VWFADOMAIN"/>
</dbReference>
<dbReference type="PROSITE" id="PS51470">
    <property type="entry name" value="FG_GAP"/>
    <property type="match status" value="2"/>
</dbReference>
<dbReference type="SMART" id="SM00191">
    <property type="entry name" value="Int_alpha"/>
    <property type="match status" value="4"/>
</dbReference>
<dbReference type="Pfam" id="PF01839">
    <property type="entry name" value="FG-GAP"/>
    <property type="match status" value="1"/>
</dbReference>
<feature type="repeat" description="FG-GAP" evidence="15">
    <location>
        <begin position="407"/>
        <end position="464"/>
    </location>
</feature>
<dbReference type="Gene3D" id="2.60.40.1460">
    <property type="entry name" value="Integrin domains. Chain A, domain 2"/>
    <property type="match status" value="1"/>
</dbReference>
<dbReference type="Gene3D" id="3.40.50.410">
    <property type="entry name" value="von Willebrand factor, type A domain"/>
    <property type="match status" value="1"/>
</dbReference>
<evidence type="ECO:0000256" key="6">
    <source>
        <dbReference type="ARBA" id="ARBA00022737"/>
    </source>
</evidence>
<dbReference type="Pfam" id="PF21520">
    <property type="entry name" value="ITGAX-like_Ig_3"/>
    <property type="match status" value="1"/>
</dbReference>
<keyword evidence="14" id="KW-0325">Glycoprotein</keyword>
<dbReference type="GO" id="GO:0046872">
    <property type="term" value="F:metal ion binding"/>
    <property type="evidence" value="ECO:0007669"/>
    <property type="project" value="UniProtKB-KW"/>
</dbReference>
<evidence type="ECO:0000256" key="1">
    <source>
        <dbReference type="ARBA" id="ARBA00004479"/>
    </source>
</evidence>
<comment type="caution">
    <text evidence="18">The sequence shown here is derived from an EMBL/GenBank/DDBJ whole genome shotgun (WGS) entry which is preliminary data.</text>
</comment>
<evidence type="ECO:0000256" key="3">
    <source>
        <dbReference type="ARBA" id="ARBA00022692"/>
    </source>
</evidence>
<dbReference type="InterPro" id="IPR032695">
    <property type="entry name" value="Integrin_dom_sf"/>
</dbReference>
<dbReference type="PROSITE" id="PS50234">
    <property type="entry name" value="VWFA"/>
    <property type="match status" value="1"/>
</dbReference>
<keyword evidence="8 16" id="KW-0130">Cell adhesion</keyword>
<dbReference type="GO" id="GO:0098609">
    <property type="term" value="P:cell-cell adhesion"/>
    <property type="evidence" value="ECO:0007669"/>
    <property type="project" value="TreeGrafter"/>
</dbReference>
<dbReference type="InterPro" id="IPR018184">
    <property type="entry name" value="Integrin_alpha_C_CS"/>
</dbReference>
<keyword evidence="4" id="KW-0479">Metal-binding</keyword>
<evidence type="ECO:0000256" key="11">
    <source>
        <dbReference type="ARBA" id="ARBA00023136"/>
    </source>
</evidence>
<dbReference type="GO" id="GO:0009897">
    <property type="term" value="C:external side of plasma membrane"/>
    <property type="evidence" value="ECO:0007669"/>
    <property type="project" value="TreeGrafter"/>
</dbReference>
<keyword evidence="19" id="KW-1185">Reference proteome</keyword>
<dbReference type="PANTHER" id="PTHR23220:SF84">
    <property type="entry name" value="INTEGRIN ALPHA-L"/>
    <property type="match status" value="1"/>
</dbReference>
<evidence type="ECO:0000256" key="12">
    <source>
        <dbReference type="ARBA" id="ARBA00023157"/>
    </source>
</evidence>
<keyword evidence="3 16" id="KW-0812">Transmembrane</keyword>
<dbReference type="InterPro" id="IPR000413">
    <property type="entry name" value="Integrin_alpha"/>
</dbReference>
<dbReference type="InterPro" id="IPR013519">
    <property type="entry name" value="Int_alpha_beta-p"/>
</dbReference>
<dbReference type="Gene3D" id="2.60.40.1530">
    <property type="entry name" value="ntegrin, alpha v. Chain A, domain 4"/>
    <property type="match status" value="1"/>
</dbReference>
<evidence type="ECO:0000256" key="13">
    <source>
        <dbReference type="ARBA" id="ARBA00023170"/>
    </source>
</evidence>
<sequence length="1026" mass="112763">MDRTLHLGLTLEVEPVSSRCLVCGSDKPHDCSKTLYMNGACYTVDSSLTASVKRTPGYQVCQKVEVDLCFLFDDSFSVGTPEFASVKSFLLNAILNLKNSTVNFAVVQYGSKPQKIFDFKDYKLGEGEKRIENMEHKGGATNTYKAIRFTLDEIFTPAAGVRQEAKRILLLLTDGEANDKNNGDTEAADKQKVTRYIIGVGKNFILERNTELASKPPESHMHVMQDYSNLEGFFKELQTKILAIEGVAQGSNFSREMSSAALSAALTEDREILGDPGIFDWSGGILEQEQLVYMSSKEEDRNGYLGYSVKLLHTGKGLLCVVGSPRYQYVGLVTVLQEVAGEPKWKKIDSLLGKQVGSYFGAEIAVSDLDQDGMTDLVLISAPHHYEAKWSGQVSVCRFMEKLECTVTLHGEPGHLQSQFGTAVSSLGDLDGDGFTEVAVGAPYEMDGKGALYIYKGKAAGLSDAHSQRLLSPPGVLGFGLSIHGVLDMTEDGLIDVVVGSRGHVTLHRSQPLLKVSISVTSNQTYMVVSSLKASDCDSKLILEACVQVEILTPKYTGPLSISIQYSLLLDFHRPESRILFTNKQSEMNGTVAIQGPGAQCQNYTVFLQDCGVEDLSEVQVSLTAFPMQIHAPWLVSPSSSLGATNLIFLQICEEAICEMDMSIKVTHSPLVVQDGASFSMFLSLHNMDMKAHQTRLTVGVPDGLSFRKANVTEASYRISLVCGDFKEQILMCNVSHPSLKRGVWAVIQIMFSIVSNVSWPDRVLLAVNVTSHENQTSSGAEYEVPVLYPIHIIVRSLEESTKHVPFISQDSRATAAHGYQIQNLGLHAAPINLRVSVSPYEARMKSVSWDFFISFSQDSNVKCSEFSDSSAIQTQRKTIDTITNQTWHCIMNTSGEMTINITGPLKPMNPWKKAESVSMRSEVTIQYDGLRYYSDMGSTFHAAQLVTQVELLVSPDHTLYIVGGTVGGVMALILLSFLLYKCGFFKRYKDRMMEDLPLHDDPQLLAAPKGEVTEAAAQLIGPQES</sequence>
<dbReference type="Proteomes" id="UP000770717">
    <property type="component" value="Unassembled WGS sequence"/>
</dbReference>
<feature type="transmembrane region" description="Helical" evidence="16">
    <location>
        <begin position="960"/>
        <end position="981"/>
    </location>
</feature>
<evidence type="ECO:0000256" key="14">
    <source>
        <dbReference type="ARBA" id="ARBA00023180"/>
    </source>
</evidence>
<dbReference type="GO" id="GO:0005178">
    <property type="term" value="F:integrin binding"/>
    <property type="evidence" value="ECO:0007669"/>
    <property type="project" value="TreeGrafter"/>
</dbReference>
<keyword evidence="11 16" id="KW-0472">Membrane</keyword>
<dbReference type="Gene3D" id="2.130.10.130">
    <property type="entry name" value="Integrin alpha, N-terminal"/>
    <property type="match status" value="1"/>
</dbReference>
<dbReference type="PANTHER" id="PTHR23220">
    <property type="entry name" value="INTEGRIN ALPHA"/>
    <property type="match status" value="1"/>
</dbReference>
<feature type="domain" description="VWFA" evidence="17">
    <location>
        <begin position="67"/>
        <end position="237"/>
    </location>
</feature>
<dbReference type="SUPFAM" id="SSF69318">
    <property type="entry name" value="Integrin alpha N-terminal domain"/>
    <property type="match status" value="1"/>
</dbReference>
<keyword evidence="7" id="KW-0106">Calcium</keyword>